<protein>
    <submittedName>
        <fullName evidence="5">Nitroreductase family protein</fullName>
    </submittedName>
</protein>
<evidence type="ECO:0000313" key="5">
    <source>
        <dbReference type="EMBL" id="VWQ35328.1"/>
    </source>
</evidence>
<dbReference type="RefSeq" id="WP_174772855.1">
    <property type="nucleotide sequence ID" value="NZ_CABWKH010000012.1"/>
</dbReference>
<accession>A0A8U0LEQ8</accession>
<sequence length="337" mass="38244">MNFKKLIKHIMPLSFLRLIQQLKAHRLLLHEGRSDLNRFYRSCVVSSRSNQVQMESVLIFYIHQIEKGFSFDTYQYGRGRGALSNLASISAKLGSIDTQWRDNALYKDMVLALGEYYRRHVTAGQDVSYLTELFDEATNKDIVASSKHEYPNIQLLLSSKADNATVSFSDLTERRHAVRTFSQEPVTRTELVEAIVMSLRTPSVCNRQPARVRIFTDKQLINQALKIQGGFGGYDTPPALLLVTADLRVFMGPNEHNEGYVDGGLFAMSLLYSLEACGLAACPLNTMFIEETDEKTRTLLDIPDNEVFIMYIAVGHFRESSKICRSQRFGIDHVLVN</sequence>
<evidence type="ECO:0000256" key="1">
    <source>
        <dbReference type="ARBA" id="ARBA00022630"/>
    </source>
</evidence>
<dbReference type="InterPro" id="IPR050627">
    <property type="entry name" value="Nitroreductase/BluB"/>
</dbReference>
<gene>
    <name evidence="5" type="ORF">BIFLH23_01052</name>
</gene>
<comment type="caution">
    <text evidence="5">The sequence shown here is derived from an EMBL/GenBank/DDBJ whole genome shotgun (WGS) entry which is preliminary data.</text>
</comment>
<feature type="domain" description="Nitroreductase" evidence="4">
    <location>
        <begin position="174"/>
        <end position="225"/>
    </location>
</feature>
<keyword evidence="2" id="KW-0288">FMN</keyword>
<dbReference type="Pfam" id="PF00881">
    <property type="entry name" value="Nitroreductase"/>
    <property type="match status" value="1"/>
</dbReference>
<dbReference type="PANTHER" id="PTHR23026:SF90">
    <property type="entry name" value="IODOTYROSINE DEIODINASE 1"/>
    <property type="match status" value="1"/>
</dbReference>
<dbReference type="SUPFAM" id="SSF55469">
    <property type="entry name" value="FMN-dependent nitroreductase-like"/>
    <property type="match status" value="1"/>
</dbReference>
<name>A0A8U0LEQ8_BIFLI</name>
<evidence type="ECO:0000256" key="2">
    <source>
        <dbReference type="ARBA" id="ARBA00022643"/>
    </source>
</evidence>
<dbReference type="Gene3D" id="3.40.109.10">
    <property type="entry name" value="NADH Oxidase"/>
    <property type="match status" value="1"/>
</dbReference>
<dbReference type="InterPro" id="IPR000415">
    <property type="entry name" value="Nitroreductase-like"/>
</dbReference>
<proteinExistence type="predicted"/>
<dbReference type="PANTHER" id="PTHR23026">
    <property type="entry name" value="NADPH NITROREDUCTASE"/>
    <property type="match status" value="1"/>
</dbReference>
<dbReference type="AlphaFoldDB" id="A0A8U0LEQ8"/>
<keyword evidence="1" id="KW-0285">Flavoprotein</keyword>
<dbReference type="InterPro" id="IPR029479">
    <property type="entry name" value="Nitroreductase"/>
</dbReference>
<dbReference type="EMBL" id="CABWKH010000012">
    <property type="protein sequence ID" value="VWQ35328.1"/>
    <property type="molecule type" value="Genomic_DNA"/>
</dbReference>
<dbReference type="GO" id="GO:0016491">
    <property type="term" value="F:oxidoreductase activity"/>
    <property type="evidence" value="ECO:0007669"/>
    <property type="project" value="UniProtKB-KW"/>
</dbReference>
<reference evidence="5 6" key="1">
    <citation type="submission" date="2019-10" db="EMBL/GenBank/DDBJ databases">
        <authorList>
            <consortium name="Melissa Lawson"/>
            <person name="O'neill I."/>
        </authorList>
    </citation>
    <scope>NUCLEOTIDE SEQUENCE [LARGE SCALE GENOMIC DNA]</scope>
    <source>
        <strain evidence="5">LH_23</strain>
    </source>
</reference>
<dbReference type="Proteomes" id="UP000494246">
    <property type="component" value="Unassembled WGS sequence"/>
</dbReference>
<organism evidence="5 6">
    <name type="scientific">Bifidobacterium longum subsp. infantis</name>
    <dbReference type="NCBI Taxonomy" id="1682"/>
    <lineage>
        <taxon>Bacteria</taxon>
        <taxon>Bacillati</taxon>
        <taxon>Actinomycetota</taxon>
        <taxon>Actinomycetes</taxon>
        <taxon>Bifidobacteriales</taxon>
        <taxon>Bifidobacteriaceae</taxon>
        <taxon>Bifidobacterium</taxon>
    </lineage>
</organism>
<keyword evidence="3" id="KW-0560">Oxidoreductase</keyword>
<evidence type="ECO:0000259" key="4">
    <source>
        <dbReference type="Pfam" id="PF00881"/>
    </source>
</evidence>
<evidence type="ECO:0000256" key="3">
    <source>
        <dbReference type="ARBA" id="ARBA00023002"/>
    </source>
</evidence>
<evidence type="ECO:0000313" key="6">
    <source>
        <dbReference type="Proteomes" id="UP000494246"/>
    </source>
</evidence>